<dbReference type="PANTHER" id="PTHR30055:SF226">
    <property type="entry name" value="HTH-TYPE TRANSCRIPTIONAL REGULATOR PKSA"/>
    <property type="match status" value="1"/>
</dbReference>
<dbReference type="PANTHER" id="PTHR30055">
    <property type="entry name" value="HTH-TYPE TRANSCRIPTIONAL REGULATOR RUTR"/>
    <property type="match status" value="1"/>
</dbReference>
<organism evidence="4 5">
    <name type="scientific">Microlunatus phosphovorus (strain ATCC 700054 / DSM 10555 / JCM 9379 / NBRC 101784 / NCIMB 13414 / VKM Ac-1990 / NM-1)</name>
    <dbReference type="NCBI Taxonomy" id="1032480"/>
    <lineage>
        <taxon>Bacteria</taxon>
        <taxon>Bacillati</taxon>
        <taxon>Actinomycetota</taxon>
        <taxon>Actinomycetes</taxon>
        <taxon>Propionibacteriales</taxon>
        <taxon>Propionibacteriaceae</taxon>
        <taxon>Microlunatus</taxon>
    </lineage>
</organism>
<evidence type="ECO:0000256" key="2">
    <source>
        <dbReference type="PROSITE-ProRule" id="PRU00335"/>
    </source>
</evidence>
<dbReference type="AlphaFoldDB" id="F5XI15"/>
<keyword evidence="1 2" id="KW-0238">DNA-binding</keyword>
<evidence type="ECO:0000256" key="1">
    <source>
        <dbReference type="ARBA" id="ARBA00023125"/>
    </source>
</evidence>
<evidence type="ECO:0000313" key="4">
    <source>
        <dbReference type="EMBL" id="BAK35684.1"/>
    </source>
</evidence>
<dbReference type="Pfam" id="PF17940">
    <property type="entry name" value="TetR_C_31"/>
    <property type="match status" value="1"/>
</dbReference>
<dbReference type="eggNOG" id="COG3226">
    <property type="taxonomic scope" value="Bacteria"/>
</dbReference>
<dbReference type="GO" id="GO:0003700">
    <property type="term" value="F:DNA-binding transcription factor activity"/>
    <property type="evidence" value="ECO:0007669"/>
    <property type="project" value="TreeGrafter"/>
</dbReference>
<feature type="DNA-binding region" description="H-T-H motif" evidence="2">
    <location>
        <begin position="29"/>
        <end position="48"/>
    </location>
</feature>
<reference evidence="4 5" key="1">
    <citation type="submission" date="2011-05" db="EMBL/GenBank/DDBJ databases">
        <title>Whole genome sequence of Microlunatus phosphovorus NM-1.</title>
        <authorList>
            <person name="Hosoyama A."/>
            <person name="Sasaki K."/>
            <person name="Harada T."/>
            <person name="Igarashi R."/>
            <person name="Kawakoshi A."/>
            <person name="Sasagawa M."/>
            <person name="Fukada J."/>
            <person name="Nakamura S."/>
            <person name="Katano Y."/>
            <person name="Hanada S."/>
            <person name="Kamagata Y."/>
            <person name="Nakamura N."/>
            <person name="Yamazaki S."/>
            <person name="Fujita N."/>
        </authorList>
    </citation>
    <scope>NUCLEOTIDE SEQUENCE [LARGE SCALE GENOMIC DNA]</scope>
    <source>
        <strain evidence="5">ATCC 700054 / DSM 10555 / JCM 9379 / NBRC 101784 / NCIMB 13414 / VKM Ac-1990 / NM-1</strain>
    </source>
</reference>
<evidence type="ECO:0000313" key="5">
    <source>
        <dbReference type="Proteomes" id="UP000007947"/>
    </source>
</evidence>
<dbReference type="InterPro" id="IPR001647">
    <property type="entry name" value="HTH_TetR"/>
</dbReference>
<sequence>MSPAAGSRRDLLIDTALEVIVEYGVAGTTHRRIAAAAGVPLGSTTYYFADLHDLLGAAFGRFADEISERFETRLARARTVAEAITEVTGFMLDDFQEPRDLALSYELYAYAIRRPAVKCFVEAWFARSQQALARFFDPVTARLVDTFIEGVFTYRGLARESSDADEIRQALSRLIGIDPSGSRE</sequence>
<dbReference type="Pfam" id="PF00440">
    <property type="entry name" value="TetR_N"/>
    <property type="match status" value="1"/>
</dbReference>
<protein>
    <submittedName>
        <fullName evidence="4">Putative TetR family transcriptional regulator</fullName>
    </submittedName>
</protein>
<name>F5XI15_MICPN</name>
<dbReference type="PROSITE" id="PS50977">
    <property type="entry name" value="HTH_TETR_2"/>
    <property type="match status" value="1"/>
</dbReference>
<gene>
    <name evidence="4" type="ordered locus">MLP_26700</name>
</gene>
<keyword evidence="5" id="KW-1185">Reference proteome</keyword>
<dbReference type="GO" id="GO:0000976">
    <property type="term" value="F:transcription cis-regulatory region binding"/>
    <property type="evidence" value="ECO:0007669"/>
    <property type="project" value="TreeGrafter"/>
</dbReference>
<dbReference type="SUPFAM" id="SSF46689">
    <property type="entry name" value="Homeodomain-like"/>
    <property type="match status" value="1"/>
</dbReference>
<dbReference type="OrthoDB" id="3722897at2"/>
<evidence type="ECO:0000259" key="3">
    <source>
        <dbReference type="PROSITE" id="PS50977"/>
    </source>
</evidence>
<dbReference type="EMBL" id="AP012204">
    <property type="protein sequence ID" value="BAK35684.1"/>
    <property type="molecule type" value="Genomic_DNA"/>
</dbReference>
<dbReference type="InterPro" id="IPR050109">
    <property type="entry name" value="HTH-type_TetR-like_transc_reg"/>
</dbReference>
<dbReference type="KEGG" id="mph:MLP_26700"/>
<feature type="domain" description="HTH tetR-type" evidence="3">
    <location>
        <begin position="6"/>
        <end position="66"/>
    </location>
</feature>
<dbReference type="InterPro" id="IPR009057">
    <property type="entry name" value="Homeodomain-like_sf"/>
</dbReference>
<proteinExistence type="predicted"/>
<dbReference type="Gene3D" id="1.10.357.10">
    <property type="entry name" value="Tetracycline Repressor, domain 2"/>
    <property type="match status" value="1"/>
</dbReference>
<accession>F5XI15</accession>
<dbReference type="InterPro" id="IPR041583">
    <property type="entry name" value="TetR_C_31"/>
</dbReference>
<dbReference type="HOGENOM" id="CLU_069356_21_2_11"/>
<dbReference type="Proteomes" id="UP000007947">
    <property type="component" value="Chromosome"/>
</dbReference>
<dbReference type="STRING" id="1032480.MLP_26700"/>
<dbReference type="RefSeq" id="WP_013863553.1">
    <property type="nucleotide sequence ID" value="NC_015635.1"/>
</dbReference>